<feature type="transmembrane region" description="Helical" evidence="1">
    <location>
        <begin position="484"/>
        <end position="501"/>
    </location>
</feature>
<evidence type="ECO:0000313" key="2">
    <source>
        <dbReference type="EMBL" id="KNZ52885.1"/>
    </source>
</evidence>
<dbReference type="EMBL" id="LAVV01008402">
    <property type="protein sequence ID" value="KNZ52885.1"/>
    <property type="molecule type" value="Genomic_DNA"/>
</dbReference>
<keyword evidence="1" id="KW-0472">Membrane</keyword>
<keyword evidence="1" id="KW-0812">Transmembrane</keyword>
<gene>
    <name evidence="2" type="ORF">VP01_340g5</name>
</gene>
<dbReference type="Proteomes" id="UP000037035">
    <property type="component" value="Unassembled WGS sequence"/>
</dbReference>
<accession>A0A0L6UYF7</accession>
<evidence type="ECO:0000313" key="3">
    <source>
        <dbReference type="Proteomes" id="UP000037035"/>
    </source>
</evidence>
<organism evidence="2 3">
    <name type="scientific">Puccinia sorghi</name>
    <dbReference type="NCBI Taxonomy" id="27349"/>
    <lineage>
        <taxon>Eukaryota</taxon>
        <taxon>Fungi</taxon>
        <taxon>Dikarya</taxon>
        <taxon>Basidiomycota</taxon>
        <taxon>Pucciniomycotina</taxon>
        <taxon>Pucciniomycetes</taxon>
        <taxon>Pucciniales</taxon>
        <taxon>Pucciniaceae</taxon>
        <taxon>Puccinia</taxon>
    </lineage>
</organism>
<comment type="caution">
    <text evidence="2">The sequence shown here is derived from an EMBL/GenBank/DDBJ whole genome shotgun (WGS) entry which is preliminary data.</text>
</comment>
<feature type="transmembrane region" description="Helical" evidence="1">
    <location>
        <begin position="207"/>
        <end position="231"/>
    </location>
</feature>
<evidence type="ECO:0000256" key="1">
    <source>
        <dbReference type="SAM" id="Phobius"/>
    </source>
</evidence>
<dbReference type="VEuPathDB" id="FungiDB:VP01_340g5"/>
<reference evidence="2 3" key="1">
    <citation type="submission" date="2015-08" db="EMBL/GenBank/DDBJ databases">
        <title>Next Generation Sequencing and Analysis of the Genome of Puccinia sorghi L Schw, the Causal Agent of Maize Common Rust.</title>
        <authorList>
            <person name="Rochi L."/>
            <person name="Burguener G."/>
            <person name="Darino M."/>
            <person name="Turjanski A."/>
            <person name="Kreff E."/>
            <person name="Dieguez M.J."/>
            <person name="Sacco F."/>
        </authorList>
    </citation>
    <scope>NUCLEOTIDE SEQUENCE [LARGE SCALE GENOMIC DNA]</scope>
    <source>
        <strain evidence="2 3">RO10H11247</strain>
    </source>
</reference>
<feature type="transmembrane region" description="Helical" evidence="1">
    <location>
        <begin position="307"/>
        <end position="326"/>
    </location>
</feature>
<proteinExistence type="predicted"/>
<dbReference type="AlphaFoldDB" id="A0A0L6UYF7"/>
<name>A0A0L6UYF7_9BASI</name>
<feature type="transmembrane region" description="Helical" evidence="1">
    <location>
        <begin position="46"/>
        <end position="70"/>
    </location>
</feature>
<keyword evidence="3" id="KW-1185">Reference proteome</keyword>
<feature type="transmembrane region" description="Helical" evidence="1">
    <location>
        <begin position="450"/>
        <end position="472"/>
    </location>
</feature>
<sequence length="509" mass="57132">MEQHWRRLSQDDDSILRNNITPDSNPFTYIANAITRLYFVPLSNSAMALLVIFFIFHVFIAMFCAVLLLLPYFRGSSHSQWLFRTLNIQDKSGTAGFVIGSSIQNPFTLGQCRDPDGHVPAFKLGGCPSFHSYTGMFLKHCHVKSEKGSFAYNFMRPRVFSSMGLMYMGEMLTYWSLMHCFLVAIYYDTRTQGDTETGAWRWAPSPMILNMIFFGFPACVVAVTIGFFTWLGLAHLRLITRAAVILNDLNQGSIIWDQLTSLSASPLEKIDAMNKLLHINMMQSNDLQDDVKDDVAQVIHIFRIQQLVLLVLLGITFLVSTFDFFVRQSGSDLITGSDYLMASALAHRVSFFPLEFPSHFRGFSEEISKRKASIEQPVLGVAAKSLPLATDFQNAQTARMLTDLSAKNIVVLMLIRSLVMIIAMMTMMALLIFSLVRAEDVVKDPRCRGVAAWLATAAGMLFILFSVFMLSADSFDVLHQVPGLLSQLPGNVLVFLIALLHNDPYLLCT</sequence>
<feature type="transmembrane region" description="Helical" evidence="1">
    <location>
        <begin position="409"/>
        <end position="438"/>
    </location>
</feature>
<feature type="transmembrane region" description="Helical" evidence="1">
    <location>
        <begin position="165"/>
        <end position="187"/>
    </location>
</feature>
<keyword evidence="1" id="KW-1133">Transmembrane helix</keyword>
<protein>
    <submittedName>
        <fullName evidence="2">Uncharacterized protein</fullName>
    </submittedName>
</protein>